<reference evidence="14 15" key="1">
    <citation type="submission" date="2019-07" db="EMBL/GenBank/DDBJ databases">
        <title>Whole genome shotgun sequence of Pseudoalteromonas espejiana NBRC 102222.</title>
        <authorList>
            <person name="Hosoyama A."/>
            <person name="Uohara A."/>
            <person name="Ohji S."/>
            <person name="Ichikawa N."/>
        </authorList>
    </citation>
    <scope>NUCLEOTIDE SEQUENCE [LARGE SCALE GENOMIC DNA]</scope>
    <source>
        <strain evidence="14 15">NBRC 102222</strain>
    </source>
</reference>
<organism evidence="14 15">
    <name type="scientific">Pseudoalteromonas espejiana</name>
    <dbReference type="NCBI Taxonomy" id="28107"/>
    <lineage>
        <taxon>Bacteria</taxon>
        <taxon>Pseudomonadati</taxon>
        <taxon>Pseudomonadota</taxon>
        <taxon>Gammaproteobacteria</taxon>
        <taxon>Alteromonadales</taxon>
        <taxon>Pseudoalteromonadaceae</taxon>
        <taxon>Pseudoalteromonas</taxon>
    </lineage>
</organism>
<dbReference type="InterPro" id="IPR043129">
    <property type="entry name" value="ATPase_NBD"/>
</dbReference>
<dbReference type="InterPro" id="IPR007812">
    <property type="entry name" value="T2SS_protein-GspL"/>
</dbReference>
<dbReference type="SUPFAM" id="SSF53067">
    <property type="entry name" value="Actin-like ATPase domain"/>
    <property type="match status" value="2"/>
</dbReference>
<evidence type="ECO:0000313" key="14">
    <source>
        <dbReference type="EMBL" id="GEK56675.1"/>
    </source>
</evidence>
<keyword evidence="3 10" id="KW-0813">Transport</keyword>
<keyword evidence="8 11" id="KW-1133">Transmembrane helix</keyword>
<dbReference type="Proteomes" id="UP000321419">
    <property type="component" value="Unassembled WGS sequence"/>
</dbReference>
<sequence>MTEILLIRTGQTEQDKLNWLIYSSQEQEIIASGELTNASRLNELSEKAQTREVVVLLPSDQVQLKTVALPTKWNRKLEQALPYMLEEDIACDIDELFIAIGDPTMLDEQHAIKVALTDREWFEGWLALFTEHNLAVYTILPDALLLPTSDNDTLSAIELNNQWLFKKGDWHISAVENSWLGDYLAALGEPNVKHFSPANQFPESINLISQTSDYDLPLALFAKQLTNVKFNLRQGMYQLKKKSALWWGYWKGAAVITGVALVATIAIKLVELNQLNSQVELAKAQVVDKYQKAFPGTKVRPNLIKSQIRGALKTINGESEAGFLDLTTQLVVVFSQVSEFTPETLRYDKRRNELRIRARAKDFQTFGKVKSILEQQGLTVEQGSLNNDGDFVVGEIKLRGAV</sequence>
<evidence type="ECO:0000256" key="11">
    <source>
        <dbReference type="SAM" id="Phobius"/>
    </source>
</evidence>
<comment type="caution">
    <text evidence="14">The sequence shown here is derived from an EMBL/GenBank/DDBJ whole genome shotgun (WGS) entry which is preliminary data.</text>
</comment>
<evidence type="ECO:0000256" key="5">
    <source>
        <dbReference type="ARBA" id="ARBA00022519"/>
    </source>
</evidence>
<dbReference type="NCBIfam" id="TIGR01709">
    <property type="entry name" value="typeII_sec_gspL"/>
    <property type="match status" value="1"/>
</dbReference>
<evidence type="ECO:0000256" key="10">
    <source>
        <dbReference type="PIRNR" id="PIRNR015761"/>
    </source>
</evidence>
<keyword evidence="7 10" id="KW-0653">Protein transport</keyword>
<evidence type="ECO:0000256" key="1">
    <source>
        <dbReference type="ARBA" id="ARBA00004377"/>
    </source>
</evidence>
<keyword evidence="5" id="KW-0997">Cell inner membrane</keyword>
<evidence type="ECO:0000256" key="9">
    <source>
        <dbReference type="ARBA" id="ARBA00023136"/>
    </source>
</evidence>
<dbReference type="OrthoDB" id="7011844at2"/>
<feature type="domain" description="GspL cytoplasmic actin-ATPase-like" evidence="12">
    <location>
        <begin position="5"/>
        <end position="239"/>
    </location>
</feature>
<gene>
    <name evidence="14" type="primary">gspL</name>
    <name evidence="14" type="ORF">PES01_35200</name>
</gene>
<comment type="subcellular location">
    <subcellularLocation>
        <location evidence="1">Cell inner membrane</location>
        <topology evidence="1">Single-pass membrane protein</topology>
    </subcellularLocation>
</comment>
<dbReference type="EMBL" id="BJUM01000047">
    <property type="protein sequence ID" value="GEK56675.1"/>
    <property type="molecule type" value="Genomic_DNA"/>
</dbReference>
<evidence type="ECO:0000259" key="13">
    <source>
        <dbReference type="Pfam" id="PF12693"/>
    </source>
</evidence>
<dbReference type="CDD" id="cd24017">
    <property type="entry name" value="ASKHA_T2SSL_N"/>
    <property type="match status" value="1"/>
</dbReference>
<dbReference type="PIRSF" id="PIRSF015761">
    <property type="entry name" value="Protein_L"/>
    <property type="match status" value="1"/>
</dbReference>
<keyword evidence="9 11" id="KW-0472">Membrane</keyword>
<feature type="transmembrane region" description="Helical" evidence="11">
    <location>
        <begin position="244"/>
        <end position="267"/>
    </location>
</feature>
<accession>A0A510Y027</accession>
<comment type="function">
    <text evidence="10">Inner membrane component of the type II secretion system required for the energy-dependent secretion of extracellular factors such as proteases and toxins from the periplasm.</text>
</comment>
<evidence type="ECO:0000256" key="8">
    <source>
        <dbReference type="ARBA" id="ARBA00022989"/>
    </source>
</evidence>
<dbReference type="GO" id="GO:0015627">
    <property type="term" value="C:type II protein secretion system complex"/>
    <property type="evidence" value="ECO:0007669"/>
    <property type="project" value="InterPro"/>
</dbReference>
<name>A0A510Y027_9GAMM</name>
<evidence type="ECO:0000256" key="3">
    <source>
        <dbReference type="ARBA" id="ARBA00022448"/>
    </source>
</evidence>
<dbReference type="InterPro" id="IPR024230">
    <property type="entry name" value="GspL_cyto_dom"/>
</dbReference>
<dbReference type="AlphaFoldDB" id="A0A510Y027"/>
<dbReference type="InterPro" id="IPR025691">
    <property type="entry name" value="GspL_pp_dom"/>
</dbReference>
<comment type="similarity">
    <text evidence="2 10">Belongs to the GSP L family.</text>
</comment>
<dbReference type="RefSeq" id="WP_089346883.1">
    <property type="nucleotide sequence ID" value="NZ_BJUM01000047.1"/>
</dbReference>
<dbReference type="Pfam" id="PF12693">
    <property type="entry name" value="GspL_C"/>
    <property type="match status" value="1"/>
</dbReference>
<dbReference type="Pfam" id="PF05134">
    <property type="entry name" value="T2SSL"/>
    <property type="match status" value="1"/>
</dbReference>
<dbReference type="Gene3D" id="3.30.420.370">
    <property type="match status" value="1"/>
</dbReference>
<dbReference type="Gene3D" id="3.30.1360.100">
    <property type="entry name" value="General secretion pathway protein M, EpsM"/>
    <property type="match status" value="1"/>
</dbReference>
<feature type="domain" description="GspL periplasmic" evidence="13">
    <location>
        <begin position="247"/>
        <end position="399"/>
    </location>
</feature>
<keyword evidence="6 11" id="KW-0812">Transmembrane</keyword>
<evidence type="ECO:0000256" key="7">
    <source>
        <dbReference type="ARBA" id="ARBA00022927"/>
    </source>
</evidence>
<evidence type="ECO:0000313" key="15">
    <source>
        <dbReference type="Proteomes" id="UP000321419"/>
    </source>
</evidence>
<dbReference type="GO" id="GO:0015628">
    <property type="term" value="P:protein secretion by the type II secretion system"/>
    <property type="evidence" value="ECO:0007669"/>
    <property type="project" value="InterPro"/>
</dbReference>
<evidence type="ECO:0000259" key="12">
    <source>
        <dbReference type="Pfam" id="PF05134"/>
    </source>
</evidence>
<keyword evidence="4" id="KW-1003">Cell membrane</keyword>
<protein>
    <recommendedName>
        <fullName evidence="10">Type II secretion system protein L</fullName>
        <shortName evidence="10">T2SS protein L</shortName>
    </recommendedName>
</protein>
<proteinExistence type="inferred from homology"/>
<evidence type="ECO:0000256" key="2">
    <source>
        <dbReference type="ARBA" id="ARBA00005318"/>
    </source>
</evidence>
<evidence type="ECO:0000256" key="6">
    <source>
        <dbReference type="ARBA" id="ARBA00022692"/>
    </source>
</evidence>
<dbReference type="GO" id="GO:0009276">
    <property type="term" value="C:Gram-negative-bacterium-type cell wall"/>
    <property type="evidence" value="ECO:0007669"/>
    <property type="project" value="InterPro"/>
</dbReference>
<evidence type="ECO:0000256" key="4">
    <source>
        <dbReference type="ARBA" id="ARBA00022475"/>
    </source>
</evidence>
<keyword evidence="15" id="KW-1185">Reference proteome</keyword>
<dbReference type="Gene3D" id="3.30.420.380">
    <property type="match status" value="1"/>
</dbReference>
<dbReference type="GO" id="GO:0005886">
    <property type="term" value="C:plasma membrane"/>
    <property type="evidence" value="ECO:0007669"/>
    <property type="project" value="UniProtKB-SubCell"/>
</dbReference>